<dbReference type="InterPro" id="IPR013429">
    <property type="entry name" value="Regulatory_FmdB_Zinc_ribbon"/>
</dbReference>
<accession>A0A939S4X9</accession>
<feature type="domain" description="Putative regulatory protein FmdB zinc ribbon" evidence="2">
    <location>
        <begin position="1"/>
        <end position="41"/>
    </location>
</feature>
<dbReference type="AlphaFoldDB" id="A0A939S4X9"/>
<dbReference type="NCBIfam" id="TIGR02605">
    <property type="entry name" value="CxxC_CxxC_SSSS"/>
    <property type="match status" value="1"/>
</dbReference>
<dbReference type="PANTHER" id="PTHR34404:SF2">
    <property type="entry name" value="CONSERVED SERINE RICH PROTEIN"/>
    <property type="match status" value="1"/>
</dbReference>
<dbReference type="RefSeq" id="WP_208095419.1">
    <property type="nucleotide sequence ID" value="NZ_JAGDYM010000003.1"/>
</dbReference>
<protein>
    <submittedName>
        <fullName evidence="3">FmdB family transcriptional regulator</fullName>
    </submittedName>
</protein>
<keyword evidence="4" id="KW-1185">Reference proteome</keyword>
<reference evidence="3" key="1">
    <citation type="submission" date="2021-03" db="EMBL/GenBank/DDBJ databases">
        <title>Leucobacter chromiisoli sp. nov., isolated from chromium-containing soil of chemical plant.</title>
        <authorList>
            <person name="Xu Z."/>
        </authorList>
    </citation>
    <scope>NUCLEOTIDE SEQUENCE</scope>
    <source>
        <strain evidence="3">S27</strain>
    </source>
</reference>
<dbReference type="EMBL" id="JAGDYM010000003">
    <property type="protein sequence ID" value="MBO1900744.1"/>
    <property type="molecule type" value="Genomic_DNA"/>
</dbReference>
<dbReference type="Pfam" id="PF09723">
    <property type="entry name" value="Zn_ribbon_8"/>
    <property type="match status" value="1"/>
</dbReference>
<dbReference type="SMART" id="SM00834">
    <property type="entry name" value="CxxC_CXXC_SSSS"/>
    <property type="match status" value="1"/>
</dbReference>
<feature type="compositionally biased region" description="Gly residues" evidence="1">
    <location>
        <begin position="62"/>
        <end position="78"/>
    </location>
</feature>
<gene>
    <name evidence="3" type="ORF">J4H92_02130</name>
</gene>
<evidence type="ECO:0000313" key="4">
    <source>
        <dbReference type="Proteomes" id="UP000664382"/>
    </source>
</evidence>
<feature type="region of interest" description="Disordered" evidence="1">
    <location>
        <begin position="51"/>
        <end position="86"/>
    </location>
</feature>
<proteinExistence type="predicted"/>
<evidence type="ECO:0000259" key="2">
    <source>
        <dbReference type="SMART" id="SM00834"/>
    </source>
</evidence>
<evidence type="ECO:0000256" key="1">
    <source>
        <dbReference type="SAM" id="MobiDB-lite"/>
    </source>
</evidence>
<sequence length="86" mass="8966">MPTYAYRCADCAHAFDIYQEFQDDALTVCPECGGRLRKVFGSLGVTFKGAGFYRTDSRSGSSSGGGSEKTSGSDGGGSTQASKTSE</sequence>
<name>A0A939S4X9_9MICO</name>
<dbReference type="Proteomes" id="UP000664382">
    <property type="component" value="Unassembled WGS sequence"/>
</dbReference>
<organism evidence="3 4">
    <name type="scientific">Leucobacter weissii</name>
    <dbReference type="NCBI Taxonomy" id="1983706"/>
    <lineage>
        <taxon>Bacteria</taxon>
        <taxon>Bacillati</taxon>
        <taxon>Actinomycetota</taxon>
        <taxon>Actinomycetes</taxon>
        <taxon>Micrococcales</taxon>
        <taxon>Microbacteriaceae</taxon>
        <taxon>Leucobacter</taxon>
    </lineage>
</organism>
<comment type="caution">
    <text evidence="3">The sequence shown here is derived from an EMBL/GenBank/DDBJ whole genome shotgun (WGS) entry which is preliminary data.</text>
</comment>
<dbReference type="PANTHER" id="PTHR34404">
    <property type="entry name" value="REGULATORY PROTEIN, FMDB FAMILY"/>
    <property type="match status" value="1"/>
</dbReference>
<evidence type="ECO:0000313" key="3">
    <source>
        <dbReference type="EMBL" id="MBO1900744.1"/>
    </source>
</evidence>